<dbReference type="SUPFAM" id="SSF46785">
    <property type="entry name" value="Winged helix' DNA-binding domain"/>
    <property type="match status" value="1"/>
</dbReference>
<evidence type="ECO:0000256" key="1">
    <source>
        <dbReference type="ARBA" id="ARBA00007319"/>
    </source>
</evidence>
<sequence>MKDQVRLFEVGKYRAAATAVDAALNEVLSLVQPGVSVLSLCQAGDQAIMRLTAGVHRKVKRADKGIAWPTCVSVNHAVQHVSPLPDDTDALATQVLAPGDLVKIDMAAHIDGYIATAAHTTVTPTGASEPITGPLANAVCAAYYGAEAALRHVRPGQSSKAVTDAIRQVADCFQCQPVEGTASHRLQRYVFNDGQNVIPNYVDADNEVHEFEFEPEQAYSINIVMSSGEGRVREHPMKIGIYQRNLNANYQLRLKSSRALYTHVSQQHPVFPFAYRTIEDIQLKAGLNECLNHDLLMPFVALCERSGGMVAQFKMTVLCTHEGPVRLTTSAHPLPYVHSAWSLDSAPELAALVQVPVVEARKEQAAEQSTDAAAMDMDA</sequence>
<comment type="similarity">
    <text evidence="1">Belongs to the peptidase M24 family.</text>
</comment>
<evidence type="ECO:0000259" key="2">
    <source>
        <dbReference type="Pfam" id="PF00557"/>
    </source>
</evidence>
<dbReference type="InterPro" id="IPR000994">
    <property type="entry name" value="Pept_M24"/>
</dbReference>
<gene>
    <name evidence="3" type="ORF">SYNPS1DRAFT_29008</name>
</gene>
<dbReference type="Proteomes" id="UP000278143">
    <property type="component" value="Unassembled WGS sequence"/>
</dbReference>
<dbReference type="Gene3D" id="1.10.10.10">
    <property type="entry name" value="Winged helix-like DNA-binding domain superfamily/Winged helix DNA-binding domain"/>
    <property type="match status" value="1"/>
</dbReference>
<keyword evidence="4" id="KW-1185">Reference proteome</keyword>
<dbReference type="PANTHER" id="PTHR10804">
    <property type="entry name" value="PROTEASE FAMILY M24 METHIONYL AMINOPEPTIDASE, AMINOPEPTIDASE P"/>
    <property type="match status" value="1"/>
</dbReference>
<dbReference type="Gene3D" id="3.90.230.10">
    <property type="entry name" value="Creatinase/methionine aminopeptidase superfamily"/>
    <property type="match status" value="1"/>
</dbReference>
<dbReference type="AlphaFoldDB" id="A0A4P9YYL4"/>
<dbReference type="InterPro" id="IPR047113">
    <property type="entry name" value="PA2G4/ARX1"/>
</dbReference>
<evidence type="ECO:0000313" key="4">
    <source>
        <dbReference type="Proteomes" id="UP000278143"/>
    </source>
</evidence>
<dbReference type="EMBL" id="KZ989823">
    <property type="protein sequence ID" value="RKP25253.1"/>
    <property type="molecule type" value="Genomic_DNA"/>
</dbReference>
<reference evidence="4" key="1">
    <citation type="journal article" date="2018" name="Nat. Microbiol.">
        <title>Leveraging single-cell genomics to expand the fungal tree of life.</title>
        <authorList>
            <person name="Ahrendt S.R."/>
            <person name="Quandt C.A."/>
            <person name="Ciobanu D."/>
            <person name="Clum A."/>
            <person name="Salamov A."/>
            <person name="Andreopoulos B."/>
            <person name="Cheng J.F."/>
            <person name="Woyke T."/>
            <person name="Pelin A."/>
            <person name="Henrissat B."/>
            <person name="Reynolds N.K."/>
            <person name="Benny G.L."/>
            <person name="Smith M.E."/>
            <person name="James T.Y."/>
            <person name="Grigoriev I.V."/>
        </authorList>
    </citation>
    <scope>NUCLEOTIDE SEQUENCE [LARGE SCALE GENOMIC DNA]</scope>
    <source>
        <strain evidence="4">Benny S71-1</strain>
    </source>
</reference>
<accession>A0A4P9YYL4</accession>
<dbReference type="FunFam" id="1.10.10.10:FF:000029">
    <property type="entry name" value="Proliferation-associated 2G4, a"/>
    <property type="match status" value="1"/>
</dbReference>
<protein>
    <submittedName>
        <fullName evidence="3">Proliferation-associated 2G4-like protein</fullName>
    </submittedName>
</protein>
<dbReference type="InterPro" id="IPR036390">
    <property type="entry name" value="WH_DNA-bd_sf"/>
</dbReference>
<dbReference type="Pfam" id="PF00557">
    <property type="entry name" value="Peptidase_M24"/>
    <property type="match status" value="1"/>
</dbReference>
<dbReference type="OrthoDB" id="5876363at2759"/>
<organism evidence="3 4">
    <name type="scientific">Syncephalis pseudoplumigaleata</name>
    <dbReference type="NCBI Taxonomy" id="1712513"/>
    <lineage>
        <taxon>Eukaryota</taxon>
        <taxon>Fungi</taxon>
        <taxon>Fungi incertae sedis</taxon>
        <taxon>Zoopagomycota</taxon>
        <taxon>Zoopagomycotina</taxon>
        <taxon>Zoopagomycetes</taxon>
        <taxon>Zoopagales</taxon>
        <taxon>Piptocephalidaceae</taxon>
        <taxon>Syncephalis</taxon>
    </lineage>
</organism>
<dbReference type="CDD" id="cd01089">
    <property type="entry name" value="PA2G4-like"/>
    <property type="match status" value="1"/>
</dbReference>
<name>A0A4P9YYL4_9FUNG</name>
<dbReference type="InterPro" id="IPR036388">
    <property type="entry name" value="WH-like_DNA-bd_sf"/>
</dbReference>
<evidence type="ECO:0000313" key="3">
    <source>
        <dbReference type="EMBL" id="RKP25253.1"/>
    </source>
</evidence>
<dbReference type="SUPFAM" id="SSF55920">
    <property type="entry name" value="Creatinase/aminopeptidase"/>
    <property type="match status" value="1"/>
</dbReference>
<dbReference type="PANTHER" id="PTHR10804:SF11">
    <property type="entry name" value="PROLIFERATION-ASSOCIATED PROTEIN 2G4"/>
    <property type="match status" value="1"/>
</dbReference>
<dbReference type="InterPro" id="IPR036005">
    <property type="entry name" value="Creatinase/aminopeptidase-like"/>
</dbReference>
<feature type="domain" description="Peptidase M24" evidence="2">
    <location>
        <begin position="12"/>
        <end position="187"/>
    </location>
</feature>
<proteinExistence type="inferred from homology"/>